<reference evidence="4 5" key="1">
    <citation type="submission" date="2008-07" db="EMBL/GenBank/DDBJ databases">
        <authorList>
            <person name="El-Sayed N."/>
            <person name="Caler E."/>
            <person name="Inman J."/>
            <person name="Amedeo P."/>
            <person name="Hass B."/>
            <person name="Wortman J."/>
        </authorList>
    </citation>
    <scope>NUCLEOTIDE SEQUENCE [LARGE SCALE GENOMIC DNA]</scope>
    <source>
        <strain evidence="5">ATCC 50983 / TXsc</strain>
    </source>
</reference>
<evidence type="ECO:0000256" key="1">
    <source>
        <dbReference type="ARBA" id="ARBA00022824"/>
    </source>
</evidence>
<feature type="domain" description="ERp29 N-terminal" evidence="3">
    <location>
        <begin position="10"/>
        <end position="104"/>
    </location>
</feature>
<proteinExistence type="predicted"/>
<sequence length="243" mass="27249">MNLSEGIILKGVVSLDPLTFDKVISSNQHHVLVRFDAEATDGANEILFGEIAQASAKGKNLLTAEVKLEKEGRSPELLELAKSYNAENVPVFILFFDGKEVSRYRDGNTLTDKTKLIEWLTNNGIELTVMGATLPYFNRLFGEYFSSQSSDKRAELLKKAQEAALSDEFKEHDLVKFFPTILEKASVKGDDYCSKEIERVSSMLEKKKDSINKDKRAEMTKKLKVLEVCKEAVENASKASEEL</sequence>
<dbReference type="InterPro" id="IPR016855">
    <property type="entry name" value="ERp29"/>
</dbReference>
<dbReference type="InParanoid" id="C5LDY7"/>
<dbReference type="Pfam" id="PF07749">
    <property type="entry name" value="ERp29"/>
    <property type="match status" value="1"/>
</dbReference>
<dbReference type="InterPro" id="IPR036356">
    <property type="entry name" value="ERp29_C_sf"/>
</dbReference>
<dbReference type="InterPro" id="IPR036249">
    <property type="entry name" value="Thioredoxin-like_sf"/>
</dbReference>
<dbReference type="SUPFAM" id="SSF52833">
    <property type="entry name" value="Thioredoxin-like"/>
    <property type="match status" value="1"/>
</dbReference>
<accession>C5LDY7</accession>
<dbReference type="Gene3D" id="3.40.30.10">
    <property type="entry name" value="Glutaredoxin"/>
    <property type="match status" value="1"/>
</dbReference>
<dbReference type="InterPro" id="IPR011679">
    <property type="entry name" value="ERp29_C"/>
</dbReference>
<protein>
    <submittedName>
        <fullName evidence="4">Endoplasmic reticulum protein ERp29, putative</fullName>
    </submittedName>
</protein>
<keyword evidence="5" id="KW-1185">Reference proteome</keyword>
<evidence type="ECO:0000313" key="5">
    <source>
        <dbReference type="Proteomes" id="UP000007800"/>
    </source>
</evidence>
<feature type="domain" description="Endoplasmic reticulum resident protein 29 C-terminal" evidence="2">
    <location>
        <begin position="134"/>
        <end position="227"/>
    </location>
</feature>
<evidence type="ECO:0000259" key="2">
    <source>
        <dbReference type="Pfam" id="PF07749"/>
    </source>
</evidence>
<evidence type="ECO:0000259" key="3">
    <source>
        <dbReference type="Pfam" id="PF07912"/>
    </source>
</evidence>
<dbReference type="AlphaFoldDB" id="C5LDY7"/>
<evidence type="ECO:0000313" key="4">
    <source>
        <dbReference type="EMBL" id="EER05151.1"/>
    </source>
</evidence>
<dbReference type="RefSeq" id="XP_002773335.1">
    <property type="nucleotide sequence ID" value="XM_002773289.1"/>
</dbReference>
<dbReference type="PANTHER" id="PTHR12211">
    <property type="entry name" value="ENDOPLASMIC RETICULUM PROTEIN ERP29"/>
    <property type="match status" value="1"/>
</dbReference>
<dbReference type="PANTHER" id="PTHR12211:SF0">
    <property type="entry name" value="ENDOPLASMIC RETICULUM RESIDENT PROTEIN 29"/>
    <property type="match status" value="1"/>
</dbReference>
<dbReference type="Proteomes" id="UP000007800">
    <property type="component" value="Unassembled WGS sequence"/>
</dbReference>
<dbReference type="Pfam" id="PF07912">
    <property type="entry name" value="ERp29_N"/>
    <property type="match status" value="1"/>
</dbReference>
<dbReference type="InterPro" id="IPR012883">
    <property type="entry name" value="ERp29_N"/>
</dbReference>
<dbReference type="Gene3D" id="1.20.1150.12">
    <property type="entry name" value="Endoplasmic reticulum resident protein 29, C-terminal domain"/>
    <property type="match status" value="1"/>
</dbReference>
<dbReference type="OrthoDB" id="417262at2759"/>
<dbReference type="SUPFAM" id="SSF47933">
    <property type="entry name" value="ERP29 C domain-like"/>
    <property type="match status" value="1"/>
</dbReference>
<dbReference type="GO" id="GO:0009306">
    <property type="term" value="P:protein secretion"/>
    <property type="evidence" value="ECO:0007669"/>
    <property type="project" value="InterPro"/>
</dbReference>
<organism evidence="5">
    <name type="scientific">Perkinsus marinus (strain ATCC 50983 / TXsc)</name>
    <dbReference type="NCBI Taxonomy" id="423536"/>
    <lineage>
        <taxon>Eukaryota</taxon>
        <taxon>Sar</taxon>
        <taxon>Alveolata</taxon>
        <taxon>Perkinsozoa</taxon>
        <taxon>Perkinsea</taxon>
        <taxon>Perkinsida</taxon>
        <taxon>Perkinsidae</taxon>
        <taxon>Perkinsus</taxon>
    </lineage>
</organism>
<dbReference type="GO" id="GO:0005788">
    <property type="term" value="C:endoplasmic reticulum lumen"/>
    <property type="evidence" value="ECO:0007669"/>
    <property type="project" value="InterPro"/>
</dbReference>
<dbReference type="GeneID" id="9050689"/>
<keyword evidence="1" id="KW-0256">Endoplasmic reticulum</keyword>
<dbReference type="EMBL" id="GG681070">
    <property type="protein sequence ID" value="EER05151.1"/>
    <property type="molecule type" value="Genomic_DNA"/>
</dbReference>
<gene>
    <name evidence="4" type="ORF">Pmar_PMAR026585</name>
</gene>
<dbReference type="OMA" id="FPYGDKH"/>
<name>C5LDY7_PERM5</name>